<dbReference type="AlphaFoldDB" id="A0A5E4UAC1"/>
<evidence type="ECO:0000313" key="6">
    <source>
        <dbReference type="Proteomes" id="UP000334380"/>
    </source>
</evidence>
<dbReference type="PANTHER" id="PTHR43489:SF6">
    <property type="entry name" value="HYDROXYPYRUVATE ISOMERASE-RELATED"/>
    <property type="match status" value="1"/>
</dbReference>
<evidence type="ECO:0000256" key="1">
    <source>
        <dbReference type="ARBA" id="ARBA00023235"/>
    </source>
</evidence>
<organism evidence="5 6">
    <name type="scientific">Pandoraea terrigena</name>
    <dbReference type="NCBI Taxonomy" id="2508292"/>
    <lineage>
        <taxon>Bacteria</taxon>
        <taxon>Pseudomonadati</taxon>
        <taxon>Pseudomonadota</taxon>
        <taxon>Betaproteobacteria</taxon>
        <taxon>Burkholderiales</taxon>
        <taxon>Burkholderiaceae</taxon>
        <taxon>Pandoraea</taxon>
    </lineage>
</organism>
<accession>A0A5E4UAC1</accession>
<dbReference type="PANTHER" id="PTHR43489">
    <property type="entry name" value="ISOMERASE"/>
    <property type="match status" value="1"/>
</dbReference>
<dbReference type="InterPro" id="IPR013022">
    <property type="entry name" value="Xyl_isomerase-like_TIM-brl"/>
</dbReference>
<sequence length="264" mass="29294">MLRFNPNLRWLYAELPMLDRYAAAARAGFRGVEVAFPYEHSARDIATILDDNGLTLVQILTPCNWDAGERGIAALPGREKDFRASVQVAIEYAVQVGKPLVHAMAGNLESGMSRELCRDTFLANIDYAAGIAAREGLTIILEPCCSDRFPDYFYHRLDEGVDIIRTVGRANVKLCYDTYHVQSEEGSLVSRLRAVYDHVGHIQVGDVPGRGEPGTGEIRFPFILDEIEKLGWPGWIGCEYTPSTPDTNDALSWAQSYGIARPAK</sequence>
<dbReference type="GO" id="GO:0008903">
    <property type="term" value="F:hydroxypyruvate isomerase activity"/>
    <property type="evidence" value="ECO:0007669"/>
    <property type="project" value="TreeGrafter"/>
</dbReference>
<dbReference type="EMBL" id="CABPRU010000003">
    <property type="protein sequence ID" value="VVD97007.1"/>
    <property type="molecule type" value="Genomic_DNA"/>
</dbReference>
<dbReference type="SUPFAM" id="SSF51658">
    <property type="entry name" value="Xylose isomerase-like"/>
    <property type="match status" value="1"/>
</dbReference>
<dbReference type="Gene3D" id="3.20.20.150">
    <property type="entry name" value="Divalent-metal-dependent TIM barrel enzymes"/>
    <property type="match status" value="1"/>
</dbReference>
<dbReference type="OrthoDB" id="9786584at2"/>
<protein>
    <submittedName>
        <fullName evidence="5">Hydroxypyruvate isomerase</fullName>
    </submittedName>
</protein>
<evidence type="ECO:0000259" key="4">
    <source>
        <dbReference type="Pfam" id="PF01261"/>
    </source>
</evidence>
<dbReference type="PIRSF" id="PIRSF006241">
    <property type="entry name" value="HyI"/>
    <property type="match status" value="1"/>
</dbReference>
<dbReference type="FunFam" id="3.20.20.150:FF:000007">
    <property type="entry name" value="Hydroxypyruvate isomerase"/>
    <property type="match status" value="1"/>
</dbReference>
<dbReference type="InterPro" id="IPR026040">
    <property type="entry name" value="HyI-like"/>
</dbReference>
<evidence type="ECO:0000256" key="3">
    <source>
        <dbReference type="PIRSR" id="PIRSR006241-50"/>
    </source>
</evidence>
<dbReference type="RefSeq" id="WP_150612578.1">
    <property type="nucleotide sequence ID" value="NZ_CABPRU010000003.1"/>
</dbReference>
<dbReference type="GO" id="GO:0046487">
    <property type="term" value="P:glyoxylate metabolic process"/>
    <property type="evidence" value="ECO:0007669"/>
    <property type="project" value="TreeGrafter"/>
</dbReference>
<dbReference type="InterPro" id="IPR050417">
    <property type="entry name" value="Sugar_Epim/Isomerase"/>
</dbReference>
<feature type="domain" description="Xylose isomerase-like TIM barrel" evidence="4">
    <location>
        <begin position="22"/>
        <end position="256"/>
    </location>
</feature>
<evidence type="ECO:0000256" key="2">
    <source>
        <dbReference type="PIRNR" id="PIRNR006241"/>
    </source>
</evidence>
<keyword evidence="5" id="KW-0670">Pyruvate</keyword>
<name>A0A5E4UAC1_9BURK</name>
<keyword evidence="1 2" id="KW-0413">Isomerase</keyword>
<dbReference type="Pfam" id="PF01261">
    <property type="entry name" value="AP_endonuc_2"/>
    <property type="match status" value="1"/>
</dbReference>
<proteinExistence type="inferred from homology"/>
<dbReference type="Proteomes" id="UP000334380">
    <property type="component" value="Unassembled WGS sequence"/>
</dbReference>
<keyword evidence="6" id="KW-1185">Reference proteome</keyword>
<feature type="active site" description="Proton donor/acceptor" evidence="3">
    <location>
        <position position="239"/>
    </location>
</feature>
<gene>
    <name evidence="5" type="ORF">PTE31013_01940</name>
</gene>
<feature type="active site" description="Proton donor/acceptor" evidence="3">
    <location>
        <position position="142"/>
    </location>
</feature>
<dbReference type="InterPro" id="IPR036237">
    <property type="entry name" value="Xyl_isomerase-like_sf"/>
</dbReference>
<reference evidence="5 6" key="1">
    <citation type="submission" date="2019-08" db="EMBL/GenBank/DDBJ databases">
        <authorList>
            <person name="Peeters C."/>
        </authorList>
    </citation>
    <scope>NUCLEOTIDE SEQUENCE [LARGE SCALE GENOMIC DNA]</scope>
    <source>
        <strain evidence="5 6">LMG 31013</strain>
    </source>
</reference>
<evidence type="ECO:0000313" key="5">
    <source>
        <dbReference type="EMBL" id="VVD97007.1"/>
    </source>
</evidence>
<comment type="similarity">
    <text evidence="2">Belongs to the hyi family.</text>
</comment>